<comment type="caution">
    <text evidence="1">The sequence shown here is derived from an EMBL/GenBank/DDBJ whole genome shotgun (WGS) entry which is preliminary data.</text>
</comment>
<dbReference type="EMBL" id="JARKNE010000008">
    <property type="protein sequence ID" value="KAK5811870.1"/>
    <property type="molecule type" value="Genomic_DNA"/>
</dbReference>
<dbReference type="Proteomes" id="UP001358586">
    <property type="component" value="Chromosome 8"/>
</dbReference>
<proteinExistence type="predicted"/>
<name>A0ABR0P124_GOSAR</name>
<keyword evidence="2" id="KW-1185">Reference proteome</keyword>
<organism evidence="1 2">
    <name type="scientific">Gossypium arboreum</name>
    <name type="common">Tree cotton</name>
    <name type="synonym">Gossypium nanking</name>
    <dbReference type="NCBI Taxonomy" id="29729"/>
    <lineage>
        <taxon>Eukaryota</taxon>
        <taxon>Viridiplantae</taxon>
        <taxon>Streptophyta</taxon>
        <taxon>Embryophyta</taxon>
        <taxon>Tracheophyta</taxon>
        <taxon>Spermatophyta</taxon>
        <taxon>Magnoliopsida</taxon>
        <taxon>eudicotyledons</taxon>
        <taxon>Gunneridae</taxon>
        <taxon>Pentapetalae</taxon>
        <taxon>rosids</taxon>
        <taxon>malvids</taxon>
        <taxon>Malvales</taxon>
        <taxon>Malvaceae</taxon>
        <taxon>Malvoideae</taxon>
        <taxon>Gossypium</taxon>
    </lineage>
</organism>
<evidence type="ECO:0000313" key="1">
    <source>
        <dbReference type="EMBL" id="KAK5811870.1"/>
    </source>
</evidence>
<reference evidence="1 2" key="1">
    <citation type="submission" date="2023-03" db="EMBL/GenBank/DDBJ databases">
        <title>WGS of Gossypium arboreum.</title>
        <authorList>
            <person name="Yu D."/>
        </authorList>
    </citation>
    <scope>NUCLEOTIDE SEQUENCE [LARGE SCALE GENOMIC DNA]</scope>
    <source>
        <tissue evidence="1">Leaf</tissue>
    </source>
</reference>
<sequence length="149" mass="17042">MEIRLLHLPHHQQLLPRPQECRLAQTSSEHGLTRLEGNKYYEMNTPFQEWLGIMKPWQWAQSFDDEYQYGYITINLAGNLDAKNGVETSKPNGDGTRVCQGGQKGNGCKHLENEVDECRNIFSIVRNFSSYGVYCSSTRIPPKSYGVDL</sequence>
<gene>
    <name evidence="1" type="ORF">PVK06_027250</name>
</gene>
<accession>A0ABR0P124</accession>
<protein>
    <submittedName>
        <fullName evidence="1">Uncharacterized protein</fullName>
    </submittedName>
</protein>
<evidence type="ECO:0000313" key="2">
    <source>
        <dbReference type="Proteomes" id="UP001358586"/>
    </source>
</evidence>